<name>A0A6P2HGE9_9BURK</name>
<dbReference type="AlphaFoldDB" id="A0A6P2HGE9"/>
<sequence>MNKAFSFFQHVIGLIRKQLERIAWSTEGDHSVDDLTSETWLIVDELHADPNAAPDPDDESLHAMIVARLQKEFGKFVNRKERFAVRIDRDDIDDDGDLLPNSIGARLTAPEASEPLIALEMREEAAAAARVISSRFSEAIAYLRIFERFDGDAMRVASYLAIGARTLNRRVARASYVEETQPSMFDGIEAIPVDFVPPPGRWNSPPLAQLYRGACVIAWPVQRQLFMRSCKLFFSRRWRGRSIDTADRFE</sequence>
<evidence type="ECO:0000313" key="1">
    <source>
        <dbReference type="EMBL" id="VWB15628.1"/>
    </source>
</evidence>
<reference evidence="1 2" key="1">
    <citation type="submission" date="2019-09" db="EMBL/GenBank/DDBJ databases">
        <authorList>
            <person name="Depoorter E."/>
        </authorList>
    </citation>
    <scope>NUCLEOTIDE SEQUENCE [LARGE SCALE GENOMIC DNA]</scope>
    <source>
        <strain evidence="1">LMG 26883</strain>
    </source>
</reference>
<proteinExistence type="predicted"/>
<gene>
    <name evidence="1" type="ORF">BPS26883_00566</name>
</gene>
<dbReference type="EMBL" id="CABVPP010000002">
    <property type="protein sequence ID" value="VWB15628.1"/>
    <property type="molecule type" value="Genomic_DNA"/>
</dbReference>
<protein>
    <submittedName>
        <fullName evidence="1">Uncharacterized protein</fullName>
    </submittedName>
</protein>
<dbReference type="Proteomes" id="UP000494162">
    <property type="component" value="Unassembled WGS sequence"/>
</dbReference>
<accession>A0A6P2HGE9</accession>
<dbReference type="GeneID" id="93167583"/>
<evidence type="ECO:0000313" key="2">
    <source>
        <dbReference type="Proteomes" id="UP000494162"/>
    </source>
</evidence>
<organism evidence="1 2">
    <name type="scientific">Burkholderia pseudomultivorans</name>
    <dbReference type="NCBI Taxonomy" id="1207504"/>
    <lineage>
        <taxon>Bacteria</taxon>
        <taxon>Pseudomonadati</taxon>
        <taxon>Pseudomonadota</taxon>
        <taxon>Betaproteobacteria</taxon>
        <taxon>Burkholderiales</taxon>
        <taxon>Burkholderiaceae</taxon>
        <taxon>Burkholderia</taxon>
        <taxon>Burkholderia cepacia complex</taxon>
    </lineage>
</organism>
<dbReference type="RefSeq" id="WP_105813402.1">
    <property type="nucleotide sequence ID" value="NZ_CABVPP010000002.1"/>
</dbReference>